<keyword evidence="8 10" id="KW-0072">Autophagy</keyword>
<feature type="compositionally biased region" description="Low complexity" evidence="11">
    <location>
        <begin position="22"/>
        <end position="33"/>
    </location>
</feature>
<keyword evidence="6 10" id="KW-0029">Amino-acid transport</keyword>
<feature type="transmembrane region" description="Helical" evidence="10">
    <location>
        <begin position="330"/>
        <end position="354"/>
    </location>
</feature>
<evidence type="ECO:0000256" key="6">
    <source>
        <dbReference type="ARBA" id="ARBA00022970"/>
    </source>
</evidence>
<evidence type="ECO:0000313" key="12">
    <source>
        <dbReference type="EMBL" id="KAF2730255.1"/>
    </source>
</evidence>
<dbReference type="InterPro" id="IPR036259">
    <property type="entry name" value="MFS_trans_sf"/>
</dbReference>
<feature type="transmembrane region" description="Helical" evidence="10">
    <location>
        <begin position="154"/>
        <end position="173"/>
    </location>
</feature>
<feature type="transmembrane region" description="Helical" evidence="10">
    <location>
        <begin position="565"/>
        <end position="585"/>
    </location>
</feature>
<dbReference type="InterPro" id="IPR044738">
    <property type="entry name" value="Atg22"/>
</dbReference>
<name>A0A9P4QRC3_9PLEO</name>
<evidence type="ECO:0000256" key="3">
    <source>
        <dbReference type="ARBA" id="ARBA00022448"/>
    </source>
</evidence>
<sequence length="663" mass="71868">MVPRAPVPEPRPEASRHVSAHSKLSIPSSSQSQEADDEQSVSDNSSAMDSADPAHSPHPAYAGEDTRLTSDKELSGFYMYGWAAEVFVVCGIGSFIPVTLEQLARENGVLLSDRSTPCKASFQASPSPLMWAQSPDKSQCIVHILGLDINTASLAMYTFSLSVLVQALLIVSMSGAADHGQFRKTFLLTFAFTGSVATMLFLAVVPKVYLLGSLFAIIANTCFGASFVLLNSFLPLLVRHHPTVQFANRSGESSDADAEDRDPSNSSSIIREALYSNELADQDNVLDSVTDATSALLPNSERSTVDLTVPNPISKATPSRELALSTKISSYGIAIGYLAALLVQTISIVVVIAFRSSNFGLRLVLFIIGAWWFVFTIPTAMWLRPRPGPPLHLEHSTNLQAGLAYFKYSWRSLGRTALHARHLKDVLLFLAAWFLLSDSIATVSGTAVLFAKTTLGMSYAMLALINVIATVCGVVGAFCWSRISIYMRLAPSQTILACIALFEIIPIYGLLGYIPAVQRHGTFGLQQQWEMYPLGAVYGFVLGGLSSYCRALYGELIPPGFEAAFYALYAITDKGSSVFGPAIVGAITDRYGEIRPAFWFLAVLVGLPFPIMCLVNVERGRAEGIALAKELDQLSKEEEERDMARSQASLNRMASYGAISQCI</sequence>
<dbReference type="Proteomes" id="UP000799444">
    <property type="component" value="Unassembled WGS sequence"/>
</dbReference>
<keyword evidence="3 10" id="KW-0813">Transport</keyword>
<accession>A0A9P4QRC3</accession>
<dbReference type="Gene3D" id="1.20.1250.20">
    <property type="entry name" value="MFS general substrate transporter like domains"/>
    <property type="match status" value="1"/>
</dbReference>
<feature type="transmembrane region" description="Helical" evidence="10">
    <location>
        <begin position="495"/>
        <end position="514"/>
    </location>
</feature>
<evidence type="ECO:0000256" key="5">
    <source>
        <dbReference type="ARBA" id="ARBA00022692"/>
    </source>
</evidence>
<feature type="transmembrane region" description="Helical" evidence="10">
    <location>
        <begin position="360"/>
        <end position="383"/>
    </location>
</feature>
<keyword evidence="4 10" id="KW-0926">Vacuole</keyword>
<evidence type="ECO:0000256" key="7">
    <source>
        <dbReference type="ARBA" id="ARBA00022989"/>
    </source>
</evidence>
<comment type="subcellular location">
    <subcellularLocation>
        <location evidence="1 10">Vacuole membrane</location>
        <topology evidence="1 10">Multi-pass membrane protein</topology>
    </subcellularLocation>
</comment>
<dbReference type="Pfam" id="PF11700">
    <property type="entry name" value="ATG22"/>
    <property type="match status" value="1"/>
</dbReference>
<dbReference type="SUPFAM" id="SSF103473">
    <property type="entry name" value="MFS general substrate transporter"/>
    <property type="match status" value="1"/>
</dbReference>
<feature type="transmembrane region" description="Helical" evidence="10">
    <location>
        <begin position="457"/>
        <end position="483"/>
    </location>
</feature>
<dbReference type="PANTHER" id="PTHR23519">
    <property type="entry name" value="AUTOPHAGY-RELATED PROTEIN 22"/>
    <property type="match status" value="1"/>
</dbReference>
<dbReference type="InterPro" id="IPR024671">
    <property type="entry name" value="Atg22-like"/>
</dbReference>
<feature type="transmembrane region" description="Helical" evidence="10">
    <location>
        <begin position="426"/>
        <end position="451"/>
    </location>
</feature>
<dbReference type="InterPro" id="IPR050495">
    <property type="entry name" value="ATG22/LtaA_families"/>
</dbReference>
<keyword evidence="13" id="KW-1185">Reference proteome</keyword>
<proteinExistence type="inferred from homology"/>
<comment type="function">
    <text evidence="10">Vacuolar effluxer which mediate the efflux of amino acids resulting from autophagic degradation. The release of autophagic amino acids allows the maintenance of protein synthesis and viability during nitrogen starvation.</text>
</comment>
<evidence type="ECO:0000256" key="9">
    <source>
        <dbReference type="ARBA" id="ARBA00023136"/>
    </source>
</evidence>
<evidence type="ECO:0000256" key="11">
    <source>
        <dbReference type="SAM" id="MobiDB-lite"/>
    </source>
</evidence>
<evidence type="ECO:0000256" key="2">
    <source>
        <dbReference type="ARBA" id="ARBA00006978"/>
    </source>
</evidence>
<dbReference type="CDD" id="cd17483">
    <property type="entry name" value="MFS_Atg22_like"/>
    <property type="match status" value="1"/>
</dbReference>
<feature type="transmembrane region" description="Helical" evidence="10">
    <location>
        <begin position="185"/>
        <end position="204"/>
    </location>
</feature>
<reference evidence="12" key="1">
    <citation type="journal article" date="2020" name="Stud. Mycol.">
        <title>101 Dothideomycetes genomes: a test case for predicting lifestyles and emergence of pathogens.</title>
        <authorList>
            <person name="Haridas S."/>
            <person name="Albert R."/>
            <person name="Binder M."/>
            <person name="Bloem J."/>
            <person name="Labutti K."/>
            <person name="Salamov A."/>
            <person name="Andreopoulos B."/>
            <person name="Baker S."/>
            <person name="Barry K."/>
            <person name="Bills G."/>
            <person name="Bluhm B."/>
            <person name="Cannon C."/>
            <person name="Castanera R."/>
            <person name="Culley D."/>
            <person name="Daum C."/>
            <person name="Ezra D."/>
            <person name="Gonzalez J."/>
            <person name="Henrissat B."/>
            <person name="Kuo A."/>
            <person name="Liang C."/>
            <person name="Lipzen A."/>
            <person name="Lutzoni F."/>
            <person name="Magnuson J."/>
            <person name="Mondo S."/>
            <person name="Nolan M."/>
            <person name="Ohm R."/>
            <person name="Pangilinan J."/>
            <person name="Park H.-J."/>
            <person name="Ramirez L."/>
            <person name="Alfaro M."/>
            <person name="Sun H."/>
            <person name="Tritt A."/>
            <person name="Yoshinaga Y."/>
            <person name="Zwiers L.-H."/>
            <person name="Turgeon B."/>
            <person name="Goodwin S."/>
            <person name="Spatafora J."/>
            <person name="Crous P."/>
            <person name="Grigoriev I."/>
        </authorList>
    </citation>
    <scope>NUCLEOTIDE SEQUENCE</scope>
    <source>
        <strain evidence="12">CBS 125425</strain>
    </source>
</reference>
<evidence type="ECO:0000256" key="8">
    <source>
        <dbReference type="ARBA" id="ARBA00023006"/>
    </source>
</evidence>
<gene>
    <name evidence="12" type="ORF">EJ04DRAFT_555563</name>
</gene>
<feature type="transmembrane region" description="Helical" evidence="10">
    <location>
        <begin position="597"/>
        <end position="617"/>
    </location>
</feature>
<dbReference type="GO" id="GO:0006914">
    <property type="term" value="P:autophagy"/>
    <property type="evidence" value="ECO:0007669"/>
    <property type="project" value="UniProtKB-KW"/>
</dbReference>
<dbReference type="GO" id="GO:0005774">
    <property type="term" value="C:vacuolar membrane"/>
    <property type="evidence" value="ECO:0007669"/>
    <property type="project" value="UniProtKB-SubCell"/>
</dbReference>
<comment type="similarity">
    <text evidence="2 10">Belongs to the ATG22 family.</text>
</comment>
<keyword evidence="7 10" id="KW-1133">Transmembrane helix</keyword>
<feature type="transmembrane region" description="Helical" evidence="10">
    <location>
        <begin position="210"/>
        <end position="230"/>
    </location>
</feature>
<feature type="region of interest" description="Disordered" evidence="11">
    <location>
        <begin position="1"/>
        <end position="66"/>
    </location>
</feature>
<dbReference type="OrthoDB" id="192733at2759"/>
<dbReference type="EMBL" id="ML996222">
    <property type="protein sequence ID" value="KAF2730255.1"/>
    <property type="molecule type" value="Genomic_DNA"/>
</dbReference>
<comment type="caution">
    <text evidence="12">The sequence shown here is derived from an EMBL/GenBank/DDBJ whole genome shotgun (WGS) entry which is preliminary data.</text>
</comment>
<organism evidence="12 13">
    <name type="scientific">Polyplosphaeria fusca</name>
    <dbReference type="NCBI Taxonomy" id="682080"/>
    <lineage>
        <taxon>Eukaryota</taxon>
        <taxon>Fungi</taxon>
        <taxon>Dikarya</taxon>
        <taxon>Ascomycota</taxon>
        <taxon>Pezizomycotina</taxon>
        <taxon>Dothideomycetes</taxon>
        <taxon>Pleosporomycetidae</taxon>
        <taxon>Pleosporales</taxon>
        <taxon>Tetraplosphaeriaceae</taxon>
        <taxon>Polyplosphaeria</taxon>
    </lineage>
</organism>
<evidence type="ECO:0000256" key="4">
    <source>
        <dbReference type="ARBA" id="ARBA00022554"/>
    </source>
</evidence>
<evidence type="ECO:0000256" key="10">
    <source>
        <dbReference type="RuleBase" id="RU363073"/>
    </source>
</evidence>
<feature type="transmembrane region" description="Helical" evidence="10">
    <location>
        <begin position="77"/>
        <end position="100"/>
    </location>
</feature>
<evidence type="ECO:0000256" key="1">
    <source>
        <dbReference type="ARBA" id="ARBA00004128"/>
    </source>
</evidence>
<feature type="transmembrane region" description="Helical" evidence="10">
    <location>
        <begin position="534"/>
        <end position="553"/>
    </location>
</feature>
<keyword evidence="9 10" id="KW-0472">Membrane</keyword>
<dbReference type="PANTHER" id="PTHR23519:SF1">
    <property type="entry name" value="AUTOPHAGY-RELATED PROTEIN 22"/>
    <property type="match status" value="1"/>
</dbReference>
<dbReference type="AlphaFoldDB" id="A0A9P4QRC3"/>
<dbReference type="GO" id="GO:0032974">
    <property type="term" value="P:amino acid transmembrane export from vacuole"/>
    <property type="evidence" value="ECO:0007669"/>
    <property type="project" value="InterPro"/>
</dbReference>
<keyword evidence="5 10" id="KW-0812">Transmembrane</keyword>
<protein>
    <recommendedName>
        <fullName evidence="10">Autophagy-related protein</fullName>
    </recommendedName>
</protein>
<evidence type="ECO:0000313" key="13">
    <source>
        <dbReference type="Proteomes" id="UP000799444"/>
    </source>
</evidence>